<evidence type="ECO:0000256" key="1">
    <source>
        <dbReference type="SAM" id="Phobius"/>
    </source>
</evidence>
<accession>A0ABX3NQN2</accession>
<sequence>MLAAKKRFWIEIMLHLLFWAGVFYVLTSLDNSHIQIYARRPGPHIASDHADEPGVSAYVYIILLSLVLLFYGNVFWVFRKVIRYKRDAIRLAICAGWFAMVFGANYLIDGPLFNRANPDPVPPPPQMKARLDSIFSAPHPDTVFTRPPFDAVNFTVRNWLHMQPYILFAFLVIEGLAIAYFFLKEWARSELRRTQLQANQLSTEIKFLKSQINPHFLFNTLNNLFSMAQAKENDELADGILKLSGMMRYMLYDSNEERVPLGKEIAYLEECITLNKLRYADEEVLVTFEHPGHNADVNIAPMLFIPFVENAFKHGVAIGQRGAIQIAITVSGGKLNFSCVNRDYSAIKKMEMNISGIGLENVKRRLELVYPGKHQLMINNESGKFMVNLEIDLS</sequence>
<feature type="transmembrane region" description="Helical" evidence="1">
    <location>
        <begin position="57"/>
        <end position="76"/>
    </location>
</feature>
<dbReference type="RefSeq" id="WP_014218711.1">
    <property type="nucleotide sequence ID" value="NZ_LWBO01000034.1"/>
</dbReference>
<protein>
    <recommendedName>
        <fullName evidence="2">Signal transduction histidine kinase internal region domain-containing protein</fullName>
    </recommendedName>
</protein>
<evidence type="ECO:0000313" key="3">
    <source>
        <dbReference type="EMBL" id="OQP43733.1"/>
    </source>
</evidence>
<keyword evidence="1" id="KW-0812">Transmembrane</keyword>
<dbReference type="Proteomes" id="UP000192277">
    <property type="component" value="Unassembled WGS sequence"/>
</dbReference>
<dbReference type="InterPro" id="IPR050640">
    <property type="entry name" value="Bact_2-comp_sensor_kinase"/>
</dbReference>
<gene>
    <name evidence="3" type="ORF">A4D02_09630</name>
</gene>
<dbReference type="Pfam" id="PF06580">
    <property type="entry name" value="His_kinase"/>
    <property type="match status" value="1"/>
</dbReference>
<dbReference type="InterPro" id="IPR010559">
    <property type="entry name" value="Sig_transdc_His_kin_internal"/>
</dbReference>
<dbReference type="InterPro" id="IPR036890">
    <property type="entry name" value="HATPase_C_sf"/>
</dbReference>
<keyword evidence="1" id="KW-1133">Transmembrane helix</keyword>
<comment type="caution">
    <text evidence="3">The sequence shown here is derived from an EMBL/GenBank/DDBJ whole genome shotgun (WGS) entry which is preliminary data.</text>
</comment>
<keyword evidence="4" id="KW-1185">Reference proteome</keyword>
<proteinExistence type="predicted"/>
<feature type="domain" description="Signal transduction histidine kinase internal region" evidence="2">
    <location>
        <begin position="204"/>
        <end position="281"/>
    </location>
</feature>
<keyword evidence="1" id="KW-0472">Membrane</keyword>
<feature type="transmembrane region" description="Helical" evidence="1">
    <location>
        <begin position="88"/>
        <end position="108"/>
    </location>
</feature>
<dbReference type="PANTHER" id="PTHR34220">
    <property type="entry name" value="SENSOR HISTIDINE KINASE YPDA"/>
    <property type="match status" value="1"/>
</dbReference>
<dbReference type="Gene3D" id="3.30.565.10">
    <property type="entry name" value="Histidine kinase-like ATPase, C-terminal domain"/>
    <property type="match status" value="1"/>
</dbReference>
<evidence type="ECO:0000259" key="2">
    <source>
        <dbReference type="Pfam" id="PF06580"/>
    </source>
</evidence>
<dbReference type="EMBL" id="LWBO01000034">
    <property type="protein sequence ID" value="OQP43733.1"/>
    <property type="molecule type" value="Genomic_DNA"/>
</dbReference>
<name>A0ABX3NQN2_9BACT</name>
<organism evidence="3 4">
    <name type="scientific">Niastella koreensis</name>
    <dbReference type="NCBI Taxonomy" id="354356"/>
    <lineage>
        <taxon>Bacteria</taxon>
        <taxon>Pseudomonadati</taxon>
        <taxon>Bacteroidota</taxon>
        <taxon>Chitinophagia</taxon>
        <taxon>Chitinophagales</taxon>
        <taxon>Chitinophagaceae</taxon>
        <taxon>Niastella</taxon>
    </lineage>
</organism>
<evidence type="ECO:0000313" key="4">
    <source>
        <dbReference type="Proteomes" id="UP000192277"/>
    </source>
</evidence>
<feature type="transmembrane region" description="Helical" evidence="1">
    <location>
        <begin position="12"/>
        <end position="29"/>
    </location>
</feature>
<feature type="transmembrane region" description="Helical" evidence="1">
    <location>
        <begin position="165"/>
        <end position="183"/>
    </location>
</feature>
<reference evidence="3 4" key="1">
    <citation type="submission" date="2016-04" db="EMBL/GenBank/DDBJ databases">
        <authorList>
            <person name="Chen L."/>
            <person name="Zhuang W."/>
            <person name="Wang G."/>
        </authorList>
    </citation>
    <scope>NUCLEOTIDE SEQUENCE [LARGE SCALE GENOMIC DNA]</scope>
    <source>
        <strain evidence="4">GR20</strain>
    </source>
</reference>
<dbReference type="PANTHER" id="PTHR34220:SF7">
    <property type="entry name" value="SENSOR HISTIDINE KINASE YPDA"/>
    <property type="match status" value="1"/>
</dbReference>